<dbReference type="Gene3D" id="2.60.40.1630">
    <property type="entry name" value="bacillus anthracis domain"/>
    <property type="match status" value="1"/>
</dbReference>
<keyword evidence="1" id="KW-1133">Transmembrane helix</keyword>
<evidence type="ECO:0008006" key="6">
    <source>
        <dbReference type="Google" id="ProtNLM"/>
    </source>
</evidence>
<protein>
    <recommendedName>
        <fullName evidence="6">DUF4179 domain-containing protein</fullName>
    </recommendedName>
</protein>
<proteinExistence type="predicted"/>
<name>A0A1M6C4Z0_9CLOT</name>
<dbReference type="RefSeq" id="WP_073022334.1">
    <property type="nucleotide sequence ID" value="NZ_FQXU01000016.1"/>
</dbReference>
<gene>
    <name evidence="4" type="ORF">SAMN02745941_03990</name>
</gene>
<feature type="transmembrane region" description="Helical" evidence="1">
    <location>
        <begin position="50"/>
        <end position="70"/>
    </location>
</feature>
<dbReference type="Pfam" id="PF13786">
    <property type="entry name" value="DUF4179"/>
    <property type="match status" value="1"/>
</dbReference>
<dbReference type="Proteomes" id="UP000184241">
    <property type="component" value="Unassembled WGS sequence"/>
</dbReference>
<organism evidence="4 5">
    <name type="scientific">Clostridium intestinale DSM 6191</name>
    <dbReference type="NCBI Taxonomy" id="1121320"/>
    <lineage>
        <taxon>Bacteria</taxon>
        <taxon>Bacillati</taxon>
        <taxon>Bacillota</taxon>
        <taxon>Clostridia</taxon>
        <taxon>Eubacteriales</taxon>
        <taxon>Clostridiaceae</taxon>
        <taxon>Clostridium</taxon>
    </lineage>
</organism>
<reference evidence="4 5" key="1">
    <citation type="submission" date="2016-11" db="EMBL/GenBank/DDBJ databases">
        <authorList>
            <person name="Jaros S."/>
            <person name="Januszkiewicz K."/>
            <person name="Wedrychowicz H."/>
        </authorList>
    </citation>
    <scope>NUCLEOTIDE SEQUENCE [LARGE SCALE GENOMIC DNA]</scope>
    <source>
        <strain evidence="4 5">DSM 6191</strain>
    </source>
</reference>
<keyword evidence="1" id="KW-0472">Membrane</keyword>
<feature type="domain" description="DUF5643" evidence="3">
    <location>
        <begin position="229"/>
        <end position="340"/>
    </location>
</feature>
<evidence type="ECO:0000256" key="1">
    <source>
        <dbReference type="SAM" id="Phobius"/>
    </source>
</evidence>
<dbReference type="AlphaFoldDB" id="A0A1M6C4Z0"/>
<evidence type="ECO:0000259" key="3">
    <source>
        <dbReference type="Pfam" id="PF18705"/>
    </source>
</evidence>
<evidence type="ECO:0000259" key="2">
    <source>
        <dbReference type="Pfam" id="PF13786"/>
    </source>
</evidence>
<dbReference type="Gene3D" id="2.60.40.1640">
    <property type="entry name" value="Conserved domain protein"/>
    <property type="match status" value="1"/>
</dbReference>
<dbReference type="InterPro" id="IPR040680">
    <property type="entry name" value="DUF5643"/>
</dbReference>
<feature type="domain" description="DUF4179" evidence="2">
    <location>
        <begin position="46"/>
        <end position="134"/>
    </location>
</feature>
<dbReference type="EMBL" id="FQXU01000016">
    <property type="protein sequence ID" value="SHI56089.1"/>
    <property type="molecule type" value="Genomic_DNA"/>
</dbReference>
<accession>A0A1M6C4Z0</accession>
<dbReference type="Pfam" id="PF18705">
    <property type="entry name" value="DUF5643"/>
    <property type="match status" value="1"/>
</dbReference>
<evidence type="ECO:0000313" key="4">
    <source>
        <dbReference type="EMBL" id="SHI56089.1"/>
    </source>
</evidence>
<evidence type="ECO:0000313" key="5">
    <source>
        <dbReference type="Proteomes" id="UP000184241"/>
    </source>
</evidence>
<sequence>MKDIYEVLNDIDIDEDEIELMEVSDIEKMRVKKYLKNSINKNKVFKKKRIVVAALVCLVIGGTGIFGTAYPSYAAEIPIVGDIFRFIDNGRTGAYDKYKEYADVVGMTQESNGIKVTIKEAIFDGRTLTYTYEIVSDKDLGEDPFFNVNGPRINIKNYNGSIGGGSGVKRVYDNTYVGEQTISIEKEREAISFGLNFTDIRSGSLENSKLIKGHWKFKINLKAIGNVKQVINKEIEKDGAKLVISSISKTPASFTINYFQEISKELQEKYFMIDIPILELRDDLGNIYTFTSCRTNEGGEGRYSGNSMAIFGELNPKATKLIITPKVRLSNDVRQASGNGDGEVVDTSPVIDENHPINGEIILDDIVIDLEK</sequence>
<dbReference type="InterPro" id="IPR025436">
    <property type="entry name" value="DUF4179"/>
</dbReference>
<keyword evidence="1" id="KW-0812">Transmembrane</keyword>